<dbReference type="PROSITE" id="PS50297">
    <property type="entry name" value="ANK_REP_REGION"/>
    <property type="match status" value="11"/>
</dbReference>
<dbReference type="InterPro" id="IPR036770">
    <property type="entry name" value="Ankyrin_rpt-contain_sf"/>
</dbReference>
<feature type="compositionally biased region" description="Acidic residues" evidence="5">
    <location>
        <begin position="1950"/>
        <end position="1973"/>
    </location>
</feature>
<evidence type="ECO:0000256" key="1">
    <source>
        <dbReference type="ARBA" id="ARBA00022737"/>
    </source>
</evidence>
<dbReference type="Pfam" id="PF00023">
    <property type="entry name" value="Ank"/>
    <property type="match status" value="2"/>
</dbReference>
<accession>A0AAN6NCS7</accession>
<evidence type="ECO:0000256" key="3">
    <source>
        <dbReference type="PROSITE-ProRule" id="PRU00023"/>
    </source>
</evidence>
<evidence type="ECO:0000259" key="7">
    <source>
        <dbReference type="Pfam" id="PF24883"/>
    </source>
</evidence>
<dbReference type="SMART" id="SM00248">
    <property type="entry name" value="ANK"/>
    <property type="match status" value="31"/>
</dbReference>
<dbReference type="Proteomes" id="UP001303473">
    <property type="component" value="Unassembled WGS sequence"/>
</dbReference>
<dbReference type="PANTHER" id="PTHR24198:SF165">
    <property type="entry name" value="ANKYRIN REPEAT-CONTAINING PROTEIN-RELATED"/>
    <property type="match status" value="1"/>
</dbReference>
<feature type="repeat" description="ANK" evidence="3">
    <location>
        <begin position="870"/>
        <end position="896"/>
    </location>
</feature>
<dbReference type="InterPro" id="IPR056125">
    <property type="entry name" value="DUF7708"/>
</dbReference>
<feature type="repeat" description="ANK" evidence="3">
    <location>
        <begin position="1035"/>
        <end position="1067"/>
    </location>
</feature>
<feature type="repeat" description="ANK" evidence="3">
    <location>
        <begin position="1433"/>
        <end position="1467"/>
    </location>
</feature>
<dbReference type="Gene3D" id="1.25.40.20">
    <property type="entry name" value="Ankyrin repeat-containing domain"/>
    <property type="match status" value="5"/>
</dbReference>
<comment type="caution">
    <text evidence="8">The sequence shown here is derived from an EMBL/GenBank/DDBJ whole genome shotgun (WGS) entry which is preliminary data.</text>
</comment>
<dbReference type="InterPro" id="IPR027417">
    <property type="entry name" value="P-loop_NTPase"/>
</dbReference>
<feature type="repeat" description="ANK" evidence="3">
    <location>
        <begin position="1326"/>
        <end position="1358"/>
    </location>
</feature>
<feature type="repeat" description="ANK" evidence="3">
    <location>
        <begin position="1277"/>
        <end position="1309"/>
    </location>
</feature>
<keyword evidence="4" id="KW-0175">Coiled coil</keyword>
<evidence type="ECO:0000313" key="8">
    <source>
        <dbReference type="EMBL" id="KAK3943389.1"/>
    </source>
</evidence>
<feature type="repeat" description="ANK" evidence="3">
    <location>
        <begin position="1171"/>
        <end position="1203"/>
    </location>
</feature>
<feature type="repeat" description="ANK" evidence="3">
    <location>
        <begin position="1889"/>
        <end position="1921"/>
    </location>
</feature>
<keyword evidence="2 3" id="KW-0040">ANK repeat</keyword>
<feature type="domain" description="Nephrocystin 3-like N-terminal" evidence="7">
    <location>
        <begin position="286"/>
        <end position="451"/>
    </location>
</feature>
<evidence type="ECO:0000256" key="4">
    <source>
        <dbReference type="SAM" id="Coils"/>
    </source>
</evidence>
<feature type="repeat" description="ANK" evidence="3">
    <location>
        <begin position="1822"/>
        <end position="1851"/>
    </location>
</feature>
<dbReference type="Pfam" id="PF24883">
    <property type="entry name" value="NPHP3_N"/>
    <property type="match status" value="1"/>
</dbReference>
<dbReference type="Pfam" id="PF24809">
    <property type="entry name" value="DUF7708"/>
    <property type="match status" value="1"/>
</dbReference>
<evidence type="ECO:0000256" key="2">
    <source>
        <dbReference type="ARBA" id="ARBA00023043"/>
    </source>
</evidence>
<sequence length="2107" mass="229099">MGSVALKPLDGNVVNGGPLDDECVRDFCAALSADEKQLFDASLLAKALLDEVNQADANHKQTSTTRKAAEALLPFIAGIEQYGKAVDVFANSNDILCPVWGSVRILLHLAKEFGEYFEKLAGMLEEVGTVLSRLPRYPHLYPDNDNLRQAMVDIYQAIFELVTKARHVFRVGKQRSHGIKMFTNAVGLATALRVLWKPFHVQFGGIKDRISKRVQAIEAEADVAEKELANKERHQDDVRWGKAEQSQRLLAEFIDDQSVSKVNAWLAPVNVAANHKAASSLRHGETGSWFLDGGAFQTWLHEDSSFLWLHAIPGSGKTVLASSVINYLKDHVQSRDVGLAYFYCDYKDAQKQEPSKLLGTVLAMLAKQNRRVFENIQDFFLNQLRESPTFTAEFDELLNNFSTFLSGHFRSVVIVVDALDELDSNSWDCLTHAFKTLREECSNLKILVTSRDELAIARAFEDLPSTSIEPADVASDIRDFVSAEIADRIKQRKLKLRDPDLERVIRESLVEGSKGMFQWVRCQIETLCKLRNDKAIRAALSNLPKTLQDTYIRILQRVEDEHPEDVEVLRKVLCWLVRGVRNISLSALAEGIAIDPESGDDCMDFSAVDTDPEDILELLGGLVTVSADKVVSLAHYTVKEFLESDDMRRIKSLFWIGTYEVESQLATVCLTYLCYDDFRQPVGRDRDPEAYGSRLDEYKFLHYATQAWPIHAQHGENDGRVDERLLDLTMRLFQSRSGDKRNFESWAELYHLRRFDRLSAQYRLQPLYCAAFFGLTEAVQQLLQDDGDGDHDGEGGADVVRASFKAAASNGHFRIVEIFLSRGERAMQKSTGIEALHLGQALYAAAAKGHIEVMERLLDHGVDINARGGRDGTALQAAALQGRPEAVQLLLKRGANHAIPCKRFGTPLAAAAEKSHHRTVSVLLQAGANPNGRGGWYSSPLVSAIVGRNINIVRLLIESGADVNVRGGRHMYPIASAAAQGMDELVQELADCGAQVNDNDDKGSDALYAASLAGRLSTVELLLNLGADVNAKGGKHRNALGAASFGGHLAVVQRLIEAGADVHFFDEHYGNALQIAALRGHTAVVRALVDAGVDPSGPGGDKGTALVCAASYGHYGTIEALYELGVPSELDDDVTGALVAAAQGDHTRTVRLLVERGADPNSIAVESNTSNYCSPLEAAASRGLLDVVKLLLELGADATMSNSGWYGTPLIASISTDHRSLHVIQTLLEAGADPNQVAEEACHCYGHPLFHAAFRQDKDVVQLLLERGADVNLQYETTITALQTATKHENAAILNVLLEHGADVNLIRQPPDLRADIGEPHGLDEGTVTALQAAVVYGHEHVVRKLLDAGACLSIDKDCEVFNEAPFISALQVAAYKGHFQVAKTLIGLGGDVTEKGGYFGTALQAAVYQGSLDIARLLLEVGADANELGVGHYHSPLLAACWSKNASPDMIQLLVDHGADVNAKVQDPWPYALHAACYAEDDTDKLVTLLRLGADPNARGGRYGTALQIAAAAGNDDQVTLLLEKGADPNLTGGEWHTPLQGAYIHGYYIVIRKLYRARARNDILGGDRRGSVMGTGLGFDKGDESYGCCQTLIAQLISDHGFDVNWTYGQFGNALQNVILSNRADNAFEYILEAGADINRVGGRYGTALTAAAYMGDMDVIERLLERGAQVNLGNGRFPNAAFGAIAGDEPKALERLLKAGADISDAAISNVDGTALQSAIIRCRDKSTVKTLVRAGAVINPAVVCGRHGNPLQAAAARGNSELVRYFIKHGATVPASSRSGMYGGVLNAAAMHCPPDTVELLLQKKGADPNEPGTMYGTPLQAAAAGGRLNNALVLLRHGADVNGTGGKYHTPLQAACVGRGPDEDLTLVKLLVERGADVNKTGGKYRTALQAAAAMCKERAVRYLLDNGANWSLMDRKIAIYPAWLDRADEILQEVLEEKRKEESGEKEDEDEEWEEGEREDDDSDDEQDSKRPKMNVESIPGFKDAWKPLSRRRWDAVKDMSLHLLRQKSITSEPEEAELPGLDSSMLEAAKTSLAGTPRTTSLPNPKTATNGLNSSGSRLALRQTSTTIPLSAAVVADAHADSGELQENLWDVLPQDIGGD</sequence>
<feature type="repeat" description="ANK" evidence="3">
    <location>
        <begin position="1503"/>
        <end position="1535"/>
    </location>
</feature>
<feature type="repeat" description="ANK" evidence="3">
    <location>
        <begin position="1402"/>
        <end position="1431"/>
    </location>
</feature>
<feature type="domain" description="DUF7708" evidence="6">
    <location>
        <begin position="75"/>
        <end position="226"/>
    </location>
</feature>
<keyword evidence="9" id="KW-1185">Reference proteome</keyword>
<dbReference type="SUPFAM" id="SSF48403">
    <property type="entry name" value="Ankyrin repeat"/>
    <property type="match status" value="3"/>
</dbReference>
<evidence type="ECO:0000259" key="6">
    <source>
        <dbReference type="Pfam" id="PF24809"/>
    </source>
</evidence>
<feature type="repeat" description="ANK" evidence="3">
    <location>
        <begin position="1646"/>
        <end position="1678"/>
    </location>
</feature>
<dbReference type="SUPFAM" id="SSF52540">
    <property type="entry name" value="P-loop containing nucleoside triphosphate hydrolases"/>
    <property type="match status" value="1"/>
</dbReference>
<evidence type="ECO:0000313" key="9">
    <source>
        <dbReference type="Proteomes" id="UP001303473"/>
    </source>
</evidence>
<organism evidence="8 9">
    <name type="scientific">Diplogelasinospora grovesii</name>
    <dbReference type="NCBI Taxonomy" id="303347"/>
    <lineage>
        <taxon>Eukaryota</taxon>
        <taxon>Fungi</taxon>
        <taxon>Dikarya</taxon>
        <taxon>Ascomycota</taxon>
        <taxon>Pezizomycotina</taxon>
        <taxon>Sordariomycetes</taxon>
        <taxon>Sordariomycetidae</taxon>
        <taxon>Sordariales</taxon>
        <taxon>Diplogelasinosporaceae</taxon>
        <taxon>Diplogelasinospora</taxon>
    </lineage>
</organism>
<feature type="repeat" description="ANK" evidence="3">
    <location>
        <begin position="1750"/>
        <end position="1782"/>
    </location>
</feature>
<feature type="repeat" description="ANK" evidence="3">
    <location>
        <begin position="1852"/>
        <end position="1888"/>
    </location>
</feature>
<feature type="region of interest" description="Disordered" evidence="5">
    <location>
        <begin position="2040"/>
        <end position="2063"/>
    </location>
</feature>
<dbReference type="Gene3D" id="3.40.50.300">
    <property type="entry name" value="P-loop containing nucleotide triphosphate hydrolases"/>
    <property type="match status" value="1"/>
</dbReference>
<name>A0AAN6NCS7_9PEZI</name>
<dbReference type="InterPro" id="IPR056884">
    <property type="entry name" value="NPHP3-like_N"/>
</dbReference>
<dbReference type="Pfam" id="PF12796">
    <property type="entry name" value="Ank_2"/>
    <property type="match status" value="8"/>
</dbReference>
<feature type="repeat" description="ANK" evidence="3">
    <location>
        <begin position="903"/>
        <end position="935"/>
    </location>
</feature>
<dbReference type="PROSITE" id="PS50088">
    <property type="entry name" value="ANK_REPEAT"/>
    <property type="match status" value="18"/>
</dbReference>
<dbReference type="EMBL" id="MU853766">
    <property type="protein sequence ID" value="KAK3943389.1"/>
    <property type="molecule type" value="Genomic_DNA"/>
</dbReference>
<feature type="region of interest" description="Disordered" evidence="5">
    <location>
        <begin position="1944"/>
        <end position="1982"/>
    </location>
</feature>
<gene>
    <name evidence="8" type="ORF">QBC46DRAFT_447015</name>
</gene>
<feature type="coiled-coil region" evidence="4">
    <location>
        <begin position="207"/>
        <end position="234"/>
    </location>
</feature>
<feature type="repeat" description="ANK" evidence="3">
    <location>
        <begin position="837"/>
        <end position="869"/>
    </location>
</feature>
<dbReference type="PANTHER" id="PTHR24198">
    <property type="entry name" value="ANKYRIN REPEAT AND PROTEIN KINASE DOMAIN-CONTAINING PROTEIN"/>
    <property type="match status" value="1"/>
</dbReference>
<feature type="repeat" description="ANK" evidence="3">
    <location>
        <begin position="939"/>
        <end position="968"/>
    </location>
</feature>
<keyword evidence="1" id="KW-0677">Repeat</keyword>
<feature type="repeat" description="ANK" evidence="3">
    <location>
        <begin position="1248"/>
        <end position="1276"/>
    </location>
</feature>
<proteinExistence type="predicted"/>
<reference evidence="9" key="1">
    <citation type="journal article" date="2023" name="Mol. Phylogenet. Evol.">
        <title>Genome-scale phylogeny and comparative genomics of the fungal order Sordariales.</title>
        <authorList>
            <person name="Hensen N."/>
            <person name="Bonometti L."/>
            <person name="Westerberg I."/>
            <person name="Brannstrom I.O."/>
            <person name="Guillou S."/>
            <person name="Cros-Aarteil S."/>
            <person name="Calhoun S."/>
            <person name="Haridas S."/>
            <person name="Kuo A."/>
            <person name="Mondo S."/>
            <person name="Pangilinan J."/>
            <person name="Riley R."/>
            <person name="LaButti K."/>
            <person name="Andreopoulos B."/>
            <person name="Lipzen A."/>
            <person name="Chen C."/>
            <person name="Yan M."/>
            <person name="Daum C."/>
            <person name="Ng V."/>
            <person name="Clum A."/>
            <person name="Steindorff A."/>
            <person name="Ohm R.A."/>
            <person name="Martin F."/>
            <person name="Silar P."/>
            <person name="Natvig D.O."/>
            <person name="Lalanne C."/>
            <person name="Gautier V."/>
            <person name="Ament-Velasquez S.L."/>
            <person name="Kruys A."/>
            <person name="Hutchinson M.I."/>
            <person name="Powell A.J."/>
            <person name="Barry K."/>
            <person name="Miller A.N."/>
            <person name="Grigoriev I.V."/>
            <person name="Debuchy R."/>
            <person name="Gladieux P."/>
            <person name="Hiltunen Thoren M."/>
            <person name="Johannesson H."/>
        </authorList>
    </citation>
    <scope>NUCLEOTIDE SEQUENCE [LARGE SCALE GENOMIC DNA]</scope>
    <source>
        <strain evidence="9">CBS 340.73</strain>
    </source>
</reference>
<protein>
    <submittedName>
        <fullName evidence="8">Ankyrin repeat-containing domain protein</fullName>
    </submittedName>
</protein>
<evidence type="ECO:0000256" key="5">
    <source>
        <dbReference type="SAM" id="MobiDB-lite"/>
    </source>
</evidence>
<dbReference type="InterPro" id="IPR002110">
    <property type="entry name" value="Ankyrin_rpt"/>
</dbReference>
<feature type="repeat" description="ANK" evidence="3">
    <location>
        <begin position="1002"/>
        <end position="1034"/>
    </location>
</feature>